<protein>
    <submittedName>
        <fullName evidence="2">Uncharacterized protein</fullName>
    </submittedName>
</protein>
<keyword evidence="1" id="KW-0812">Transmembrane</keyword>
<evidence type="ECO:0000256" key="1">
    <source>
        <dbReference type="SAM" id="Phobius"/>
    </source>
</evidence>
<proteinExistence type="predicted"/>
<name>A0A0K2TLA8_LEPSM</name>
<sequence length="101" mass="12101">MKNSFSFSVWHNSTTPTIHIKYSIQNSIFGKIFIFRFVQIHPFYVWHEVIISPHPQLGVISFLYKLTLYLIVRCRFFFFFCSFLLFIPLLLIKFGYGLIQP</sequence>
<organism evidence="2">
    <name type="scientific">Lepeophtheirus salmonis</name>
    <name type="common">Salmon louse</name>
    <name type="synonym">Caligus salmonis</name>
    <dbReference type="NCBI Taxonomy" id="72036"/>
    <lineage>
        <taxon>Eukaryota</taxon>
        <taxon>Metazoa</taxon>
        <taxon>Ecdysozoa</taxon>
        <taxon>Arthropoda</taxon>
        <taxon>Crustacea</taxon>
        <taxon>Multicrustacea</taxon>
        <taxon>Hexanauplia</taxon>
        <taxon>Copepoda</taxon>
        <taxon>Siphonostomatoida</taxon>
        <taxon>Caligidae</taxon>
        <taxon>Lepeophtheirus</taxon>
    </lineage>
</organism>
<dbReference type="AlphaFoldDB" id="A0A0K2TLA8"/>
<dbReference type="EMBL" id="HACA01009229">
    <property type="protein sequence ID" value="CDW26590.1"/>
    <property type="molecule type" value="Transcribed_RNA"/>
</dbReference>
<accession>A0A0K2TLA8</accession>
<keyword evidence="1" id="KW-1133">Transmembrane helix</keyword>
<evidence type="ECO:0000313" key="2">
    <source>
        <dbReference type="EMBL" id="CDW26590.1"/>
    </source>
</evidence>
<reference evidence="2" key="1">
    <citation type="submission" date="2014-05" db="EMBL/GenBank/DDBJ databases">
        <authorList>
            <person name="Chronopoulou M."/>
        </authorList>
    </citation>
    <scope>NUCLEOTIDE SEQUENCE</scope>
    <source>
        <tissue evidence="2">Whole organism</tissue>
    </source>
</reference>
<feature type="transmembrane region" description="Helical" evidence="1">
    <location>
        <begin position="43"/>
        <end position="64"/>
    </location>
</feature>
<keyword evidence="1" id="KW-0472">Membrane</keyword>
<feature type="transmembrane region" description="Helical" evidence="1">
    <location>
        <begin position="76"/>
        <end position="99"/>
    </location>
</feature>